<feature type="transmembrane region" description="Helical" evidence="1">
    <location>
        <begin position="346"/>
        <end position="371"/>
    </location>
</feature>
<dbReference type="EMBL" id="JARQZJ010000103">
    <property type="protein sequence ID" value="KAK9886941.1"/>
    <property type="molecule type" value="Genomic_DNA"/>
</dbReference>
<sequence length="637" mass="74122">MKIYLIILSLLLCEVIANFENECSNKVLTLINTGKIGYKCSDQLKILCQRHDILFTLWDASSKLIRTGLTAASNYDLGNFDLCMTIDTRINDTKILGKFCPNQWSTLIDEKKLEDFIALLEFSPHSALSTEDGIRKTNKETTSDDSKNITLLGSVCIPDSCSAEEFNAIFRPYLYPVTPVDKVDCVTKYTRRDFTVSDWIIAFALGLVVLIILCCTVVDIFYYYKKEDKINELIVGCSAFSNGRKLFSVNTDKINQIQCMNGLRFLSILWIIAYHTFLTVNFKPLMNQKDFFNWQKQLYSQYILSGYIAVDTFFFLSGFLLTYGYLKQVENKSILQQISGIPSMYLYRYLRLTPALGAMYLVSISFLRLIGNGPLWFHYYDVNQIPCTQNWWRFFLYIQNYYSGEMCYVQTWYLSADMQMFVFSPLVLILIAKYLKKEKKYLIWILICLVLIFVLITVIVPYSSNDFVDNYDTHSRVRKRIKINKVMNIILWIVSLAAMTFVLYCNYYVTEYNHTKLDYTLYSGLYRPIWCTCIFWIVFSCYYGYGGFVNWFLSNSLFQIGGKLSYCMYVLHAMILLISFGSVRSNSYFGDYEMIIVLLGYVNITIILSIFWTLLFEAPMLMLNKKIAGFIGSNRTR</sequence>
<gene>
    <name evidence="4" type="ORF">WA026_019198</name>
</gene>
<dbReference type="InterPro" id="IPR006621">
    <property type="entry name" value="Nose-resist-to-fluoxetine_N"/>
</dbReference>
<keyword evidence="2" id="KW-0732">Signal</keyword>
<proteinExistence type="predicted"/>
<dbReference type="SMART" id="SM00703">
    <property type="entry name" value="NRF"/>
    <property type="match status" value="1"/>
</dbReference>
<accession>A0AAW1V1M3</accession>
<feature type="transmembrane region" description="Helical" evidence="1">
    <location>
        <begin position="302"/>
        <end position="326"/>
    </location>
</feature>
<reference evidence="4 5" key="1">
    <citation type="submission" date="2023-03" db="EMBL/GenBank/DDBJ databases">
        <title>Genome insight into feeding habits of ladybird beetles.</title>
        <authorList>
            <person name="Li H.-S."/>
            <person name="Huang Y.-H."/>
            <person name="Pang H."/>
        </authorList>
    </citation>
    <scope>NUCLEOTIDE SEQUENCE [LARGE SCALE GENOMIC DNA]</scope>
    <source>
        <strain evidence="4">SYSU_2023b</strain>
        <tissue evidence="4">Whole body</tissue>
    </source>
</reference>
<feature type="transmembrane region" description="Helical" evidence="1">
    <location>
        <begin position="486"/>
        <end position="509"/>
    </location>
</feature>
<evidence type="ECO:0000259" key="3">
    <source>
        <dbReference type="SMART" id="SM00703"/>
    </source>
</evidence>
<keyword evidence="1" id="KW-0812">Transmembrane</keyword>
<feature type="transmembrane region" description="Helical" evidence="1">
    <location>
        <begin position="416"/>
        <end position="435"/>
    </location>
</feature>
<keyword evidence="5" id="KW-1185">Reference proteome</keyword>
<dbReference type="Pfam" id="PF01757">
    <property type="entry name" value="Acyl_transf_3"/>
    <property type="match status" value="1"/>
</dbReference>
<feature type="transmembrane region" description="Helical" evidence="1">
    <location>
        <begin position="441"/>
        <end position="465"/>
    </location>
</feature>
<feature type="transmembrane region" description="Helical" evidence="1">
    <location>
        <begin position="529"/>
        <end position="552"/>
    </location>
</feature>
<feature type="domain" description="Nose resistant-to-fluoxetine protein N-terminal" evidence="3">
    <location>
        <begin position="20"/>
        <end position="187"/>
    </location>
</feature>
<keyword evidence="1" id="KW-0472">Membrane</keyword>
<feature type="transmembrane region" description="Helical" evidence="1">
    <location>
        <begin position="199"/>
        <end position="224"/>
    </location>
</feature>
<protein>
    <recommendedName>
        <fullName evidence="3">Nose resistant-to-fluoxetine protein N-terminal domain-containing protein</fullName>
    </recommendedName>
</protein>
<dbReference type="AlphaFoldDB" id="A0AAW1V1M3"/>
<evidence type="ECO:0000256" key="2">
    <source>
        <dbReference type="SAM" id="SignalP"/>
    </source>
</evidence>
<dbReference type="Proteomes" id="UP001431783">
    <property type="component" value="Unassembled WGS sequence"/>
</dbReference>
<feature type="transmembrane region" description="Helical" evidence="1">
    <location>
        <begin position="564"/>
        <end position="583"/>
    </location>
</feature>
<dbReference type="GO" id="GO:0016747">
    <property type="term" value="F:acyltransferase activity, transferring groups other than amino-acyl groups"/>
    <property type="evidence" value="ECO:0007669"/>
    <property type="project" value="InterPro"/>
</dbReference>
<name>A0AAW1V1M3_9CUCU</name>
<feature type="chain" id="PRO_5043788768" description="Nose resistant-to-fluoxetine protein N-terminal domain-containing protein" evidence="2">
    <location>
        <begin position="18"/>
        <end position="637"/>
    </location>
</feature>
<feature type="signal peptide" evidence="2">
    <location>
        <begin position="1"/>
        <end position="17"/>
    </location>
</feature>
<feature type="transmembrane region" description="Helical" evidence="1">
    <location>
        <begin position="263"/>
        <end position="282"/>
    </location>
</feature>
<evidence type="ECO:0000313" key="4">
    <source>
        <dbReference type="EMBL" id="KAK9886941.1"/>
    </source>
</evidence>
<evidence type="ECO:0000313" key="5">
    <source>
        <dbReference type="Proteomes" id="UP001431783"/>
    </source>
</evidence>
<dbReference type="InterPro" id="IPR002656">
    <property type="entry name" value="Acyl_transf_3_dom"/>
</dbReference>
<evidence type="ECO:0000256" key="1">
    <source>
        <dbReference type="SAM" id="Phobius"/>
    </source>
</evidence>
<dbReference type="PANTHER" id="PTHR11161:SF72">
    <property type="entry name" value="FI21449P1"/>
    <property type="match status" value="1"/>
</dbReference>
<dbReference type="PANTHER" id="PTHR11161">
    <property type="entry name" value="O-ACYLTRANSFERASE"/>
    <property type="match status" value="1"/>
</dbReference>
<keyword evidence="1" id="KW-1133">Transmembrane helix</keyword>
<dbReference type="Pfam" id="PF20146">
    <property type="entry name" value="NRF"/>
    <property type="match status" value="1"/>
</dbReference>
<comment type="caution">
    <text evidence="4">The sequence shown here is derived from an EMBL/GenBank/DDBJ whole genome shotgun (WGS) entry which is preliminary data.</text>
</comment>
<organism evidence="4 5">
    <name type="scientific">Henosepilachna vigintioctopunctata</name>
    <dbReference type="NCBI Taxonomy" id="420089"/>
    <lineage>
        <taxon>Eukaryota</taxon>
        <taxon>Metazoa</taxon>
        <taxon>Ecdysozoa</taxon>
        <taxon>Arthropoda</taxon>
        <taxon>Hexapoda</taxon>
        <taxon>Insecta</taxon>
        <taxon>Pterygota</taxon>
        <taxon>Neoptera</taxon>
        <taxon>Endopterygota</taxon>
        <taxon>Coleoptera</taxon>
        <taxon>Polyphaga</taxon>
        <taxon>Cucujiformia</taxon>
        <taxon>Coccinelloidea</taxon>
        <taxon>Coccinellidae</taxon>
        <taxon>Epilachninae</taxon>
        <taxon>Epilachnini</taxon>
        <taxon>Henosepilachna</taxon>
    </lineage>
</organism>
<feature type="transmembrane region" description="Helical" evidence="1">
    <location>
        <begin position="595"/>
        <end position="616"/>
    </location>
</feature>
<dbReference type="InterPro" id="IPR052728">
    <property type="entry name" value="O2_lipid_transport_reg"/>
</dbReference>